<evidence type="ECO:0000256" key="6">
    <source>
        <dbReference type="ARBA" id="ARBA00022598"/>
    </source>
</evidence>
<dbReference type="FunFam" id="3.30.56.10:FF:000002">
    <property type="entry name" value="Phenylalanine--tRNA ligase beta subunit"/>
    <property type="match status" value="1"/>
</dbReference>
<dbReference type="FunFam" id="3.30.930.10:FF:000022">
    <property type="entry name" value="Phenylalanine--tRNA ligase beta subunit"/>
    <property type="match status" value="1"/>
</dbReference>
<feature type="domain" description="FDX-ACB" evidence="18">
    <location>
        <begin position="704"/>
        <end position="804"/>
    </location>
</feature>
<dbReference type="PROSITE" id="PS50886">
    <property type="entry name" value="TRBD"/>
    <property type="match status" value="1"/>
</dbReference>
<dbReference type="Gene3D" id="2.40.50.140">
    <property type="entry name" value="Nucleic acid-binding proteins"/>
    <property type="match status" value="1"/>
</dbReference>
<dbReference type="SUPFAM" id="SSF46955">
    <property type="entry name" value="Putative DNA-binding domain"/>
    <property type="match status" value="1"/>
</dbReference>
<keyword evidence="6 15" id="KW-0436">Ligase</keyword>
<evidence type="ECO:0000256" key="16">
    <source>
        <dbReference type="PROSITE-ProRule" id="PRU00209"/>
    </source>
</evidence>
<keyword evidence="10 15" id="KW-0460">Magnesium</keyword>
<evidence type="ECO:0000256" key="13">
    <source>
        <dbReference type="ARBA" id="ARBA00023146"/>
    </source>
</evidence>
<dbReference type="Gene3D" id="3.30.930.10">
    <property type="entry name" value="Bira Bifunctional Protein, Domain 2"/>
    <property type="match status" value="1"/>
</dbReference>
<evidence type="ECO:0000256" key="11">
    <source>
        <dbReference type="ARBA" id="ARBA00022884"/>
    </source>
</evidence>
<dbReference type="InterPro" id="IPR041616">
    <property type="entry name" value="PheRS_beta_core"/>
</dbReference>
<dbReference type="GO" id="GO:0000049">
    <property type="term" value="F:tRNA binding"/>
    <property type="evidence" value="ECO:0007669"/>
    <property type="project" value="UniProtKB-UniRule"/>
</dbReference>
<dbReference type="InterPro" id="IPR045060">
    <property type="entry name" value="Phe-tRNA-ligase_IIc_bsu"/>
</dbReference>
<dbReference type="SUPFAM" id="SSF54991">
    <property type="entry name" value="Anticodon-binding domain of PheRS"/>
    <property type="match status" value="1"/>
</dbReference>
<dbReference type="InterPro" id="IPR005121">
    <property type="entry name" value="Fdx_antiC-bd"/>
</dbReference>
<dbReference type="FunFam" id="2.40.50.140:FF:000045">
    <property type="entry name" value="Phenylalanine--tRNA ligase beta subunit"/>
    <property type="match status" value="1"/>
</dbReference>
<dbReference type="Pfam" id="PF03147">
    <property type="entry name" value="FDX-ACB"/>
    <property type="match status" value="1"/>
</dbReference>
<comment type="catalytic activity">
    <reaction evidence="14 15">
        <text>tRNA(Phe) + L-phenylalanine + ATP = L-phenylalanyl-tRNA(Phe) + AMP + diphosphate + H(+)</text>
        <dbReference type="Rhea" id="RHEA:19413"/>
        <dbReference type="Rhea" id="RHEA-COMP:9668"/>
        <dbReference type="Rhea" id="RHEA-COMP:9699"/>
        <dbReference type="ChEBI" id="CHEBI:15378"/>
        <dbReference type="ChEBI" id="CHEBI:30616"/>
        <dbReference type="ChEBI" id="CHEBI:33019"/>
        <dbReference type="ChEBI" id="CHEBI:58095"/>
        <dbReference type="ChEBI" id="CHEBI:78442"/>
        <dbReference type="ChEBI" id="CHEBI:78531"/>
        <dbReference type="ChEBI" id="CHEBI:456215"/>
        <dbReference type="EC" id="6.1.1.20"/>
    </reaction>
</comment>
<evidence type="ECO:0000259" key="19">
    <source>
        <dbReference type="PROSITE" id="PS51483"/>
    </source>
</evidence>
<evidence type="ECO:0000256" key="9">
    <source>
        <dbReference type="ARBA" id="ARBA00022840"/>
    </source>
</evidence>
<keyword evidence="13 15" id="KW-0030">Aminoacyl-tRNA synthetase</keyword>
<dbReference type="Pfam" id="PF01588">
    <property type="entry name" value="tRNA_bind"/>
    <property type="match status" value="1"/>
</dbReference>
<accession>A0A227KSI3</accession>
<dbReference type="PANTHER" id="PTHR10947">
    <property type="entry name" value="PHENYLALANYL-TRNA SYNTHETASE BETA CHAIN AND LEUCINE-RICH REPEAT-CONTAINING PROTEIN 47"/>
    <property type="match status" value="1"/>
</dbReference>
<dbReference type="Gene3D" id="3.30.70.380">
    <property type="entry name" value="Ferrodoxin-fold anticodon-binding domain"/>
    <property type="match status" value="1"/>
</dbReference>
<evidence type="ECO:0000256" key="1">
    <source>
        <dbReference type="ARBA" id="ARBA00004496"/>
    </source>
</evidence>
<dbReference type="HAMAP" id="MF_00283">
    <property type="entry name" value="Phe_tRNA_synth_beta1"/>
    <property type="match status" value="1"/>
</dbReference>
<dbReference type="InterPro" id="IPR033714">
    <property type="entry name" value="tRNA_bind_bactPheRS"/>
</dbReference>
<dbReference type="GO" id="GO:0000287">
    <property type="term" value="F:magnesium ion binding"/>
    <property type="evidence" value="ECO:0007669"/>
    <property type="project" value="UniProtKB-UniRule"/>
</dbReference>
<evidence type="ECO:0000256" key="15">
    <source>
        <dbReference type="HAMAP-Rule" id="MF_00283"/>
    </source>
</evidence>
<dbReference type="PANTHER" id="PTHR10947:SF0">
    <property type="entry name" value="PHENYLALANINE--TRNA LIGASE BETA SUBUNIT"/>
    <property type="match status" value="1"/>
</dbReference>
<evidence type="ECO:0000256" key="12">
    <source>
        <dbReference type="ARBA" id="ARBA00022917"/>
    </source>
</evidence>
<dbReference type="Gene3D" id="3.50.40.10">
    <property type="entry name" value="Phenylalanyl-trna Synthetase, Chain B, domain 3"/>
    <property type="match status" value="1"/>
</dbReference>
<keyword evidence="21" id="KW-1185">Reference proteome</keyword>
<evidence type="ECO:0000256" key="14">
    <source>
        <dbReference type="ARBA" id="ARBA00049255"/>
    </source>
</evidence>
<dbReference type="InterPro" id="IPR045864">
    <property type="entry name" value="aa-tRNA-synth_II/BPL/LPL"/>
</dbReference>
<dbReference type="InterPro" id="IPR004532">
    <property type="entry name" value="Phe-tRNA-ligase_IIc_bsu_bact"/>
</dbReference>
<dbReference type="GO" id="GO:0004826">
    <property type="term" value="F:phenylalanine-tRNA ligase activity"/>
    <property type="evidence" value="ECO:0007669"/>
    <property type="project" value="UniProtKB-UniRule"/>
</dbReference>
<feature type="binding site" evidence="15">
    <location>
        <position position="461"/>
    </location>
    <ligand>
        <name>Mg(2+)</name>
        <dbReference type="ChEBI" id="CHEBI:18420"/>
        <note>shared with alpha subunit</note>
    </ligand>
</feature>
<dbReference type="GO" id="GO:0005524">
    <property type="term" value="F:ATP binding"/>
    <property type="evidence" value="ECO:0007669"/>
    <property type="project" value="UniProtKB-UniRule"/>
</dbReference>
<dbReference type="SUPFAM" id="SSF56037">
    <property type="entry name" value="PheT/TilS domain"/>
    <property type="match status" value="1"/>
</dbReference>
<evidence type="ECO:0000256" key="5">
    <source>
        <dbReference type="ARBA" id="ARBA00022555"/>
    </source>
</evidence>
<dbReference type="Pfam" id="PF17759">
    <property type="entry name" value="tRNA_synthFbeta"/>
    <property type="match status" value="1"/>
</dbReference>
<feature type="binding site" evidence="15">
    <location>
        <position position="464"/>
    </location>
    <ligand>
        <name>Mg(2+)</name>
        <dbReference type="ChEBI" id="CHEBI:18420"/>
        <note>shared with alpha subunit</note>
    </ligand>
</feature>
<dbReference type="InterPro" id="IPR005146">
    <property type="entry name" value="B3/B4_tRNA-bd"/>
</dbReference>
<dbReference type="Pfam" id="PF03483">
    <property type="entry name" value="B3_4"/>
    <property type="match status" value="1"/>
</dbReference>
<evidence type="ECO:0000256" key="2">
    <source>
        <dbReference type="ARBA" id="ARBA00008653"/>
    </source>
</evidence>
<evidence type="ECO:0000256" key="3">
    <source>
        <dbReference type="ARBA" id="ARBA00011209"/>
    </source>
</evidence>
<sequence length="805" mass="89620">MLFSEEWLRHYINPDLDSKQLCEKLTMGGLEVEGMDSIAPDFHGVVVAQVLTVDQHPNADKLHVCTVDTGKGEPIQIVCGAPNVAPGVKVPCALDGAVLPGNFKIKKSKLRGEVSNGMLCSSRELGIDEDHRGLWILPADAPVGEDIRKYAHLDGKKIEIKLTPNRGDALSILGIARDLRAMTGAEMTTPDFSPVEPTCHCTKEVKVEAPELCGRFSGRIIAGLNAKAPTPQWMKDRLERSGQRSISALVDISNYVMLELGRPTHFFDLDKINGPLVVRWGKEGEKAELLNGKTVDIDPYFGVIADDNGVEAIAGIMGGEGTSISLDTKNIFVEAAFWWPTSIQGRCRKLNFSTDAAYRFERGVDFASNPEHLEYITKLVVEICGTPETKIGPVVDQVIALPETKQVKMRADRCRKVIGIDITDDQMEQCLKNLNFPYVKEDSVFTVTAPSYRFDIEIEEDLIEEVARLIGYEALPEVPPLARIQMKEQPEDTRTRHQLRCKLAGLGFQELINYSFVEDKADTLFTEKEDVIKVLNPIASQMNVMRTQMISGLIDNLVFNLNRKAERVNIFEYGRVFWKNDEIKGSDSSVQGVEQPVHFAALSYGAAAPAQWGQEKRLVDFYDLKGVLEAFAFPLKLRFEPYKHPALHPGRTAKVMLNGEQIGFIGEIHPKILQQYNLPHAPVVFEVDATALMQTDVPSYKGIPKQQPILRDLAVWVDDKVPVQELLDAVKKASKTDPRLLSLASFDLFDVYKPKKEDTEMQGKKSLAFAIKLQANQEALEENEIEEAVAALVETLEAKGASLRK</sequence>
<comment type="subcellular location">
    <subcellularLocation>
        <location evidence="1 15">Cytoplasm</location>
    </subcellularLocation>
</comment>
<keyword evidence="12 15" id="KW-0648">Protein biosynthesis</keyword>
<gene>
    <name evidence="15" type="primary">pheT</name>
    <name evidence="20" type="ORF">ADH67_00395</name>
</gene>
<comment type="caution">
    <text evidence="20">The sequence shown here is derived from an EMBL/GenBank/DDBJ whole genome shotgun (WGS) entry which is preliminary data.</text>
</comment>
<dbReference type="NCBIfam" id="TIGR00472">
    <property type="entry name" value="pheT_bact"/>
    <property type="match status" value="1"/>
</dbReference>
<dbReference type="InterPro" id="IPR020825">
    <property type="entry name" value="Phe-tRNA_synthase-like_B3/B4"/>
</dbReference>
<keyword evidence="4 15" id="KW-0963">Cytoplasm</keyword>
<dbReference type="SUPFAM" id="SSF55681">
    <property type="entry name" value="Class II aaRS and biotin synthetases"/>
    <property type="match status" value="1"/>
</dbReference>
<protein>
    <recommendedName>
        <fullName evidence="15">Phenylalanine--tRNA ligase beta subunit</fullName>
        <ecNumber evidence="15">6.1.1.20</ecNumber>
    </recommendedName>
    <alternativeName>
        <fullName evidence="15">Phenylalanyl-tRNA synthetase beta subunit</fullName>
        <shortName evidence="15">PheRS</shortName>
    </alternativeName>
</protein>
<proteinExistence type="inferred from homology"/>
<evidence type="ECO:0000256" key="10">
    <source>
        <dbReference type="ARBA" id="ARBA00022842"/>
    </source>
</evidence>
<dbReference type="SMART" id="SM00874">
    <property type="entry name" value="B5"/>
    <property type="match status" value="1"/>
</dbReference>
<dbReference type="AlphaFoldDB" id="A0A227KSI3"/>
<comment type="subunit">
    <text evidence="3 15">Tetramer of two alpha and two beta subunits.</text>
</comment>
<dbReference type="Proteomes" id="UP000214610">
    <property type="component" value="Unassembled WGS sequence"/>
</dbReference>
<evidence type="ECO:0000256" key="8">
    <source>
        <dbReference type="ARBA" id="ARBA00022741"/>
    </source>
</evidence>
<evidence type="ECO:0000313" key="21">
    <source>
        <dbReference type="Proteomes" id="UP000214610"/>
    </source>
</evidence>
<dbReference type="PROSITE" id="PS51483">
    <property type="entry name" value="B5"/>
    <property type="match status" value="1"/>
</dbReference>
<dbReference type="EMBL" id="NHMP01000001">
    <property type="protein sequence ID" value="OXE50797.1"/>
    <property type="molecule type" value="Genomic_DNA"/>
</dbReference>
<keyword evidence="9 15" id="KW-0067">ATP-binding</keyword>
<feature type="domain" description="TRNA-binding" evidence="17">
    <location>
        <begin position="39"/>
        <end position="148"/>
    </location>
</feature>
<dbReference type="InterPro" id="IPR005147">
    <property type="entry name" value="tRNA_synthase_B5-dom"/>
</dbReference>
<dbReference type="SMART" id="SM00896">
    <property type="entry name" value="FDX-ACB"/>
    <property type="match status" value="1"/>
</dbReference>
<dbReference type="GO" id="GO:0006432">
    <property type="term" value="P:phenylalanyl-tRNA aminoacylation"/>
    <property type="evidence" value="ECO:0007669"/>
    <property type="project" value="UniProtKB-UniRule"/>
</dbReference>
<keyword evidence="7 15" id="KW-0479">Metal-binding</keyword>
<dbReference type="CDD" id="cd02796">
    <property type="entry name" value="tRNA_bind_bactPheRS"/>
    <property type="match status" value="1"/>
</dbReference>
<dbReference type="InterPro" id="IPR002547">
    <property type="entry name" value="tRNA-bd_dom"/>
</dbReference>
<feature type="domain" description="B5" evidence="19">
    <location>
        <begin position="402"/>
        <end position="477"/>
    </location>
</feature>
<dbReference type="InterPro" id="IPR012340">
    <property type="entry name" value="NA-bd_OB-fold"/>
</dbReference>
<feature type="binding site" evidence="15">
    <location>
        <position position="465"/>
    </location>
    <ligand>
        <name>Mg(2+)</name>
        <dbReference type="ChEBI" id="CHEBI:18420"/>
        <note>shared with alpha subunit</note>
    </ligand>
</feature>
<dbReference type="GeneID" id="78362981"/>
<name>A0A227KSI3_9BURK</name>
<dbReference type="Gene3D" id="3.30.56.10">
    <property type="match status" value="2"/>
</dbReference>
<comment type="cofactor">
    <cofactor evidence="15">
        <name>Mg(2+)</name>
        <dbReference type="ChEBI" id="CHEBI:18420"/>
    </cofactor>
    <text evidence="15">Binds 2 magnesium ions per tetramer.</text>
</comment>
<feature type="binding site" evidence="15">
    <location>
        <position position="455"/>
    </location>
    <ligand>
        <name>Mg(2+)</name>
        <dbReference type="ChEBI" id="CHEBI:18420"/>
        <note>shared with alpha subunit</note>
    </ligand>
</feature>
<dbReference type="NCBIfam" id="NF045760">
    <property type="entry name" value="YtpR"/>
    <property type="match status" value="1"/>
</dbReference>
<comment type="similarity">
    <text evidence="2 15">Belongs to the phenylalanyl-tRNA synthetase beta subunit family. Type 1 subfamily.</text>
</comment>
<dbReference type="SUPFAM" id="SSF50249">
    <property type="entry name" value="Nucleic acid-binding proteins"/>
    <property type="match status" value="1"/>
</dbReference>
<reference evidence="21" key="1">
    <citation type="submission" date="2017-05" db="EMBL/GenBank/DDBJ databases">
        <title>Improved OligoMM genomes.</title>
        <authorList>
            <person name="Garzetti D."/>
        </authorList>
    </citation>
    <scope>NUCLEOTIDE SEQUENCE [LARGE SCALE GENOMIC DNA]</scope>
    <source>
        <strain evidence="21">YL45</strain>
    </source>
</reference>
<evidence type="ECO:0000313" key="20">
    <source>
        <dbReference type="EMBL" id="OXE50797.1"/>
    </source>
</evidence>
<dbReference type="CDD" id="cd00769">
    <property type="entry name" value="PheRS_beta_core"/>
    <property type="match status" value="1"/>
</dbReference>
<dbReference type="SMART" id="SM00873">
    <property type="entry name" value="B3_4"/>
    <property type="match status" value="1"/>
</dbReference>
<keyword evidence="11 16" id="KW-0694">RNA-binding</keyword>
<dbReference type="RefSeq" id="WP_066590616.1">
    <property type="nucleotide sequence ID" value="NZ_CAJTBZ010000001.1"/>
</dbReference>
<dbReference type="GO" id="GO:0009328">
    <property type="term" value="C:phenylalanine-tRNA ligase complex"/>
    <property type="evidence" value="ECO:0007669"/>
    <property type="project" value="TreeGrafter"/>
</dbReference>
<keyword evidence="8 15" id="KW-0547">Nucleotide-binding</keyword>
<evidence type="ECO:0000259" key="18">
    <source>
        <dbReference type="PROSITE" id="PS51447"/>
    </source>
</evidence>
<evidence type="ECO:0000256" key="4">
    <source>
        <dbReference type="ARBA" id="ARBA00022490"/>
    </source>
</evidence>
<dbReference type="EC" id="6.1.1.20" evidence="15"/>
<evidence type="ECO:0000256" key="7">
    <source>
        <dbReference type="ARBA" id="ARBA00022723"/>
    </source>
</evidence>
<organism evidence="20 21">
    <name type="scientific">Turicimonas muris</name>
    <dbReference type="NCBI Taxonomy" id="1796652"/>
    <lineage>
        <taxon>Bacteria</taxon>
        <taxon>Pseudomonadati</taxon>
        <taxon>Pseudomonadota</taxon>
        <taxon>Betaproteobacteria</taxon>
        <taxon>Burkholderiales</taxon>
        <taxon>Sutterellaceae</taxon>
        <taxon>Turicimonas</taxon>
    </lineage>
</organism>
<dbReference type="InterPro" id="IPR036690">
    <property type="entry name" value="Fdx_antiC-bd_sf"/>
</dbReference>
<dbReference type="PROSITE" id="PS51447">
    <property type="entry name" value="FDX_ACB"/>
    <property type="match status" value="1"/>
</dbReference>
<dbReference type="InterPro" id="IPR009061">
    <property type="entry name" value="DNA-bd_dom_put_sf"/>
</dbReference>
<dbReference type="Pfam" id="PF03484">
    <property type="entry name" value="B5"/>
    <property type="match status" value="1"/>
</dbReference>
<evidence type="ECO:0000259" key="17">
    <source>
        <dbReference type="PROSITE" id="PS50886"/>
    </source>
</evidence>
<keyword evidence="5 16" id="KW-0820">tRNA-binding</keyword>